<sequence length="412" mass="45846">MQEAPEARISSILMPLLLPLMRPVHPSACATSSSSHWPGYNQALSELMRCIALSRICYGDHHWKMAEAHVNLAQGYLQFKGFSLQAQQHAEKVKEILLASSPIPSSDSEQRMDILKCSVATFHTLRRSLTALHKYSFSVLFRNLIKTQELLEELLQNDHILYQCQKRSEDAILCYQKALSYIERSKGEINLECIPVHKKMAGVAQVLGDHATAIQHLVKAHFIALRKSPSSGEAAETAHLVAQAAVASKQSEHKGECLLKYFQESMNAFKEAEGLESAKCLGAVDDFCQFLIATGQQEVRNFGRSLSKISLFGYLSLEVAETYWLLGGTELAQGHTHLAYKKLKKCFPNLGRRLCRESPWWAGLVCLPAMSAGSADCVSQWPQFAAPGQWELLEGVQAEECTGATIPMHILY</sequence>
<name>A0A8C0J7Z0_CHEAB</name>
<dbReference type="Ensembl" id="ENSCABT00000031284.1">
    <property type="protein sequence ID" value="ENSCABP00000028543.1"/>
    <property type="gene ID" value="ENSCABG00000020976.1"/>
</dbReference>
<keyword evidence="2" id="KW-1185">Reference proteome</keyword>
<dbReference type="AlphaFoldDB" id="A0A8C0J7Z0"/>
<dbReference type="InterPro" id="IPR042621">
    <property type="entry name" value="TTC23/TTC23L"/>
</dbReference>
<dbReference type="InterPro" id="IPR011990">
    <property type="entry name" value="TPR-like_helical_dom_sf"/>
</dbReference>
<evidence type="ECO:0000313" key="1">
    <source>
        <dbReference type="Ensembl" id="ENSCABP00000028543.1"/>
    </source>
</evidence>
<proteinExistence type="predicted"/>
<protein>
    <submittedName>
        <fullName evidence="1">Tetratricopeptide repeat domain 23</fullName>
    </submittedName>
</protein>
<reference evidence="1" key="2">
    <citation type="submission" date="2025-09" db="UniProtKB">
        <authorList>
            <consortium name="Ensembl"/>
        </authorList>
    </citation>
    <scope>IDENTIFICATION</scope>
</reference>
<dbReference type="Proteomes" id="UP000694404">
    <property type="component" value="Unplaced"/>
</dbReference>
<gene>
    <name evidence="1" type="primary">TTC23</name>
</gene>
<dbReference type="GeneTree" id="ENSGT00530000063847"/>
<dbReference type="PANTHER" id="PTHR14485">
    <property type="entry name" value="TETRATRICOPEPTIDE REPEAT PROTEIN 23"/>
    <property type="match status" value="1"/>
</dbReference>
<evidence type="ECO:0000313" key="2">
    <source>
        <dbReference type="Proteomes" id="UP000694404"/>
    </source>
</evidence>
<accession>A0A8C0J7Z0</accession>
<dbReference type="SUPFAM" id="SSF48452">
    <property type="entry name" value="TPR-like"/>
    <property type="match status" value="1"/>
</dbReference>
<reference evidence="1" key="1">
    <citation type="submission" date="2025-08" db="UniProtKB">
        <authorList>
            <consortium name="Ensembl"/>
        </authorList>
    </citation>
    <scope>IDENTIFICATION</scope>
</reference>
<organism evidence="1 2">
    <name type="scientific">Chelonoidis abingdonii</name>
    <name type="common">Abingdon island giant tortoise</name>
    <name type="synonym">Testudo abingdonii</name>
    <dbReference type="NCBI Taxonomy" id="106734"/>
    <lineage>
        <taxon>Eukaryota</taxon>
        <taxon>Metazoa</taxon>
        <taxon>Chordata</taxon>
        <taxon>Craniata</taxon>
        <taxon>Vertebrata</taxon>
        <taxon>Euteleostomi</taxon>
        <taxon>Archelosauria</taxon>
        <taxon>Testudinata</taxon>
        <taxon>Testudines</taxon>
        <taxon>Cryptodira</taxon>
        <taxon>Durocryptodira</taxon>
        <taxon>Testudinoidea</taxon>
        <taxon>Testudinidae</taxon>
        <taxon>Chelonoidis</taxon>
    </lineage>
</organism>
<dbReference type="Gene3D" id="1.25.40.10">
    <property type="entry name" value="Tetratricopeptide repeat domain"/>
    <property type="match status" value="1"/>
</dbReference>
<dbReference type="PANTHER" id="PTHR14485:SF3">
    <property type="entry name" value="TETRATRICOPEPTIDE REPEAT PROTEIN 23"/>
    <property type="match status" value="1"/>
</dbReference>